<name>A0A841YET0_9LIST</name>
<sequence>MINPAILNFLVGIFATLGTVAVGYLTFRGTKIKTKADSRVAEIDRANEQLIALTQERTKLLERSNEIIESQANQIEKSNHIIEAQSEQLKIYKKQTALFQEQIAHLEKTIKEVTKERDELSQVLKKAKQERGI</sequence>
<evidence type="ECO:0000256" key="1">
    <source>
        <dbReference type="SAM" id="Coils"/>
    </source>
</evidence>
<evidence type="ECO:0000313" key="4">
    <source>
        <dbReference type="Proteomes" id="UP000571128"/>
    </source>
</evidence>
<gene>
    <name evidence="3" type="ORF">HB844_07015</name>
</gene>
<dbReference type="AlphaFoldDB" id="A0A841YET0"/>
<keyword evidence="2" id="KW-1133">Transmembrane helix</keyword>
<dbReference type="EMBL" id="JAARPY010000006">
    <property type="protein sequence ID" value="MBC1398617.1"/>
    <property type="molecule type" value="Genomic_DNA"/>
</dbReference>
<reference evidence="3 4" key="1">
    <citation type="submission" date="2020-03" db="EMBL/GenBank/DDBJ databases">
        <title>Soil Listeria distribution.</title>
        <authorList>
            <person name="Liao J."/>
            <person name="Wiedmann M."/>
        </authorList>
    </citation>
    <scope>NUCLEOTIDE SEQUENCE [LARGE SCALE GENOMIC DNA]</scope>
    <source>
        <strain evidence="3 4">FSL L7-1645</strain>
    </source>
</reference>
<dbReference type="RefSeq" id="WP_115095927.1">
    <property type="nucleotide sequence ID" value="NZ_JAARPY010000006.1"/>
</dbReference>
<evidence type="ECO:0000256" key="2">
    <source>
        <dbReference type="SAM" id="Phobius"/>
    </source>
</evidence>
<accession>A0A841YET0</accession>
<feature type="coiled-coil region" evidence="1">
    <location>
        <begin position="96"/>
        <end position="130"/>
    </location>
</feature>
<keyword evidence="2" id="KW-0472">Membrane</keyword>
<keyword evidence="2" id="KW-0812">Transmembrane</keyword>
<protein>
    <submittedName>
        <fullName evidence="3">Uncharacterized protein</fullName>
    </submittedName>
</protein>
<comment type="caution">
    <text evidence="3">The sequence shown here is derived from an EMBL/GenBank/DDBJ whole genome shotgun (WGS) entry which is preliminary data.</text>
</comment>
<dbReference type="Proteomes" id="UP000571128">
    <property type="component" value="Unassembled WGS sequence"/>
</dbReference>
<evidence type="ECO:0000313" key="3">
    <source>
        <dbReference type="EMBL" id="MBC1398617.1"/>
    </source>
</evidence>
<feature type="transmembrane region" description="Helical" evidence="2">
    <location>
        <begin position="6"/>
        <end position="27"/>
    </location>
</feature>
<keyword evidence="1" id="KW-0175">Coiled coil</keyword>
<proteinExistence type="predicted"/>
<organism evidence="3 4">
    <name type="scientific">Listeria fleischmannii</name>
    <dbReference type="NCBI Taxonomy" id="1069827"/>
    <lineage>
        <taxon>Bacteria</taxon>
        <taxon>Bacillati</taxon>
        <taxon>Bacillota</taxon>
        <taxon>Bacilli</taxon>
        <taxon>Bacillales</taxon>
        <taxon>Listeriaceae</taxon>
        <taxon>Listeria</taxon>
    </lineage>
</organism>